<dbReference type="Gene3D" id="2.60.40.150">
    <property type="entry name" value="C2 domain"/>
    <property type="match status" value="2"/>
</dbReference>
<keyword evidence="9" id="KW-1185">Reference proteome</keyword>
<dbReference type="GeneID" id="5478121"/>
<dbReference type="InterPro" id="IPR035892">
    <property type="entry name" value="C2_domain_sf"/>
</dbReference>
<feature type="region of interest" description="Disordered" evidence="6">
    <location>
        <begin position="602"/>
        <end position="622"/>
    </location>
</feature>
<dbReference type="KEGG" id="bbo:BBOV_II003690"/>
<keyword evidence="5" id="KW-0472">Membrane</keyword>
<keyword evidence="4" id="KW-1133">Transmembrane helix</keyword>
<proteinExistence type="predicted"/>
<evidence type="ECO:0000256" key="3">
    <source>
        <dbReference type="ARBA" id="ARBA00022737"/>
    </source>
</evidence>
<dbReference type="VEuPathDB" id="PiroplasmaDB:BBOV_II003690"/>
<sequence length="1478" mass="163574">MPRYSVSCTIHEAVLPQLKDGSPVDPLVVMRCFGEERMTSVKTGKTSVACWDESFHWPNFELSSSAWSVGVLEFELQSANAFWRNTTLGMCALQLRLVCATSDGCYVGRLPLTSPNSVRVIGQLFITVNVCDSLRVSGGSALTSISQPSEDTTDIGSGQLPGLLSPLVYKSSTLEPFSEEYKYYHLYINVYSLEHVEVGMFGSSPSITVEYGGCRLQSTKPVRLRSEGSPSSDGQSGLISDMISGIISGNNRPVGSSRSNYEFNQCFLVPIRTSVGKPVLEDNIVVRIWMGVELSTTGSVAALSPRLLAEGVFSLAKLRARRQAPRWFNFYRGCVTPSGALDMLSHDAMLPKGNEVDHYIGRLLMSASVKRLSKPSDVLVAHVQSSYALESRVSNPTRLFVDIYCVESSGTFGFEDPIEVMIEISCGPYETSSRWFTPHYRTGNPDNFDSTSFEFSRRFRSGWKLNLNSVTGRLSPIELSSSYSPEEQWLVFVRVRCRGMVSGVYQERLIASSSYPFAHIAEYTGKSQVMPLWLPVSCVGSTSTLNSTENSNFDPLEILDTVASMDPGNMLQSVVSMDPTGILGSAASGLAVLSTDKDMSLDVSGTKPRDRVASRGSSISTTDGVTTPTLGDMCDPGATVNVLLTLHTHSFHLDLCRSVGNDIRSTSRPQMVSMLKQDYELRCYVYCARLNTAPHSGVAVMLSCDGAVARTQVQRNLTCFPVFGECCTISVSAPTLTSNRMVPPLPITVSLCYLGRGRRLLRMESAVTMYNRLVKSSKIDTSSVPSPCWLTLSGGSQLLIYTELVLQSEAARVGKYQVSPTVTRCNIALGLIGLRQLLVPRNYPLDSVFFKISSQSYGANLRSEQVYSRHHPVGSARWERGGLLNIDMFTVQQCSFHIPLDPLFDPHVEIYFYAMSKGELGPLLGYRSFRCYQGYSEVTSRSHDLRYSLNPRKLVHLLQSLSLKGSDMLSLDGIEDDYTVPRNFEGAASKLNDYERSRHYKRLMRSMDFERVGMYVPPRFVVACDGRASEASADSMDLSCSEALDGVLHDIPFMIDDISPRSAVGFRCHGNPVSANSVMKYFLTIRHSRDNLVHRSYPESFERVATKSSRMQKALRKGLSKNLHKLRFCVVSANNLVAEVNSSLFLAVEIGGSESREALSTDGGSIMRLIQRTWEQDLFLPEDALINLRVVSSFERLDGTLVDRVRASAQLDLENRWHSSSWQRMVRKDCVPIERVVLRDSDNNVHGSLDVIVQLGPVELFSTLRPFNFTKPVQSLIELRVVVWSTRGVHLPTTSVDARTKDQLDLYVVSTLDCQGYRGDAPLSQRTDTHYNCDSGSAQFNWRMVYPEIHSPVGACQLQLSVYDFWKVGPPVFIGEATLELRQYVAVVSSTATRVDLSADLPLVNSASAKPVGTLKVNVQVLTQSESTCSPVGLGRNSPNCKPFLPTPRAGRQWQDWFAHTSLGLDFGFLTVYVSSIQ</sequence>
<dbReference type="eggNOG" id="KOG1326">
    <property type="taxonomic scope" value="Eukaryota"/>
</dbReference>
<dbReference type="Pfam" id="PF00168">
    <property type="entry name" value="C2"/>
    <property type="match status" value="2"/>
</dbReference>
<evidence type="ECO:0000256" key="2">
    <source>
        <dbReference type="ARBA" id="ARBA00022692"/>
    </source>
</evidence>
<dbReference type="SUPFAM" id="SSF49562">
    <property type="entry name" value="C2 domain (Calcium/lipid-binding domain, CaLB)"/>
    <property type="match status" value="2"/>
</dbReference>
<dbReference type="GO" id="GO:0016020">
    <property type="term" value="C:membrane"/>
    <property type="evidence" value="ECO:0007669"/>
    <property type="project" value="UniProtKB-SubCell"/>
</dbReference>
<protein>
    <recommendedName>
        <fullName evidence="7">C2 domain-containing protein</fullName>
    </recommendedName>
</protein>
<evidence type="ECO:0000313" key="9">
    <source>
        <dbReference type="Proteomes" id="UP000002173"/>
    </source>
</evidence>
<dbReference type="CDD" id="cd00030">
    <property type="entry name" value="C2"/>
    <property type="match status" value="1"/>
</dbReference>
<accession>A7ATR3</accession>
<organism evidence="8 9">
    <name type="scientific">Babesia bovis</name>
    <dbReference type="NCBI Taxonomy" id="5865"/>
    <lineage>
        <taxon>Eukaryota</taxon>
        <taxon>Sar</taxon>
        <taxon>Alveolata</taxon>
        <taxon>Apicomplexa</taxon>
        <taxon>Aconoidasida</taxon>
        <taxon>Piroplasmida</taxon>
        <taxon>Babesiidae</taxon>
        <taxon>Babesia</taxon>
    </lineage>
</organism>
<name>A7ATR3_BABBO</name>
<dbReference type="InterPro" id="IPR037721">
    <property type="entry name" value="Ferlin"/>
</dbReference>
<dbReference type="PROSITE" id="PS50004">
    <property type="entry name" value="C2"/>
    <property type="match status" value="2"/>
</dbReference>
<dbReference type="InParanoid" id="A7ATR3"/>
<comment type="subcellular location">
    <subcellularLocation>
        <location evidence="1">Membrane</location>
        <topology evidence="1">Single-pass membrane protein</topology>
    </subcellularLocation>
</comment>
<evidence type="ECO:0000313" key="8">
    <source>
        <dbReference type="EMBL" id="EDO06324.1"/>
    </source>
</evidence>
<dbReference type="PANTHER" id="PTHR12546:SF33">
    <property type="entry name" value="SPERM VESICLE FUSION PROTEIN FER-1"/>
    <property type="match status" value="1"/>
</dbReference>
<keyword evidence="2" id="KW-0812">Transmembrane</keyword>
<evidence type="ECO:0000256" key="4">
    <source>
        <dbReference type="ARBA" id="ARBA00022989"/>
    </source>
</evidence>
<feature type="domain" description="C2" evidence="7">
    <location>
        <begin position="1"/>
        <end position="108"/>
    </location>
</feature>
<evidence type="ECO:0000256" key="5">
    <source>
        <dbReference type="ARBA" id="ARBA00023136"/>
    </source>
</evidence>
<evidence type="ECO:0000256" key="6">
    <source>
        <dbReference type="SAM" id="MobiDB-lite"/>
    </source>
</evidence>
<reference evidence="8 9" key="1">
    <citation type="journal article" date="2007" name="PLoS Pathog.">
        <title>Genome sequence of Babesia bovis and comparative analysis of apicomplexan hemoprotozoa.</title>
        <authorList>
            <person name="Brayton K.A."/>
            <person name="Lau A.O.T."/>
            <person name="Herndon D.R."/>
            <person name="Hannick L."/>
            <person name="Kappmeyer L.S."/>
            <person name="Berens S.J."/>
            <person name="Bidwell S.L."/>
            <person name="Brown W.C."/>
            <person name="Crabtree J."/>
            <person name="Fadrosh D."/>
            <person name="Feldblum T."/>
            <person name="Forberger H.A."/>
            <person name="Haas B.J."/>
            <person name="Howell J.M."/>
            <person name="Khouri H."/>
            <person name="Koo H."/>
            <person name="Mann D.J."/>
            <person name="Norimine J."/>
            <person name="Paulsen I.T."/>
            <person name="Radune D."/>
            <person name="Ren Q."/>
            <person name="Smith R.K. Jr."/>
            <person name="Suarez C.E."/>
            <person name="White O."/>
            <person name="Wortman J.R."/>
            <person name="Knowles D.P. Jr."/>
            <person name="McElwain T.F."/>
            <person name="Nene V.M."/>
        </authorList>
    </citation>
    <scope>NUCLEOTIDE SEQUENCE [LARGE SCALE GENOMIC DNA]</scope>
    <source>
        <strain evidence="8">T2Bo</strain>
    </source>
</reference>
<evidence type="ECO:0000256" key="1">
    <source>
        <dbReference type="ARBA" id="ARBA00004167"/>
    </source>
</evidence>
<feature type="domain" description="C2" evidence="7">
    <location>
        <begin position="1262"/>
        <end position="1396"/>
    </location>
</feature>
<comment type="caution">
    <text evidence="8">The sequence shown here is derived from an EMBL/GenBank/DDBJ whole genome shotgun (WGS) entry which is preliminary data.</text>
</comment>
<dbReference type="InterPro" id="IPR000008">
    <property type="entry name" value="C2_dom"/>
</dbReference>
<dbReference type="PANTHER" id="PTHR12546">
    <property type="entry name" value="FER-1-LIKE"/>
    <property type="match status" value="1"/>
</dbReference>
<dbReference type="OMA" id="RCYIYAC"/>
<dbReference type="Proteomes" id="UP000002173">
    <property type="component" value="Chromosome 2"/>
</dbReference>
<dbReference type="GO" id="GO:0007009">
    <property type="term" value="P:plasma membrane organization"/>
    <property type="evidence" value="ECO:0007669"/>
    <property type="project" value="TreeGrafter"/>
</dbReference>
<gene>
    <name evidence="8" type="ORF">BBOV_II003690</name>
</gene>
<keyword evidence="3" id="KW-0677">Repeat</keyword>
<dbReference type="EMBL" id="AAXT01000003">
    <property type="protein sequence ID" value="EDO06324.1"/>
    <property type="molecule type" value="Genomic_DNA"/>
</dbReference>
<evidence type="ECO:0000259" key="7">
    <source>
        <dbReference type="PROSITE" id="PS50004"/>
    </source>
</evidence>
<dbReference type="SMART" id="SM00239">
    <property type="entry name" value="C2"/>
    <property type="match status" value="2"/>
</dbReference>